<dbReference type="EMBL" id="PQXM01000235">
    <property type="protein sequence ID" value="TGO75073.1"/>
    <property type="molecule type" value="Genomic_DNA"/>
</dbReference>
<protein>
    <submittedName>
        <fullName evidence="2">Uncharacterized protein</fullName>
    </submittedName>
</protein>
<keyword evidence="3" id="KW-1185">Reference proteome</keyword>
<sequence>MGLQNARHAQHLRRNYPASPRSVFPHPIPPHPIPLTFAQTNPHIKDMLKQVASLLEFLLGALEETHGCWIPEIGARE</sequence>
<feature type="region of interest" description="Disordered" evidence="1">
    <location>
        <begin position="1"/>
        <end position="25"/>
    </location>
</feature>
<dbReference type="AlphaFoldDB" id="A0A4Z1K111"/>
<evidence type="ECO:0000256" key="1">
    <source>
        <dbReference type="SAM" id="MobiDB-lite"/>
    </source>
</evidence>
<name>A0A4Z1K111_9HELO</name>
<dbReference type="Proteomes" id="UP000297229">
    <property type="component" value="Unassembled WGS sequence"/>
</dbReference>
<organism evidence="2 3">
    <name type="scientific">Botrytis elliptica</name>
    <dbReference type="NCBI Taxonomy" id="278938"/>
    <lineage>
        <taxon>Eukaryota</taxon>
        <taxon>Fungi</taxon>
        <taxon>Dikarya</taxon>
        <taxon>Ascomycota</taxon>
        <taxon>Pezizomycotina</taxon>
        <taxon>Leotiomycetes</taxon>
        <taxon>Helotiales</taxon>
        <taxon>Sclerotiniaceae</taxon>
        <taxon>Botrytis</taxon>
    </lineage>
</organism>
<gene>
    <name evidence="2" type="ORF">BELL_0236g00120</name>
</gene>
<evidence type="ECO:0000313" key="3">
    <source>
        <dbReference type="Proteomes" id="UP000297229"/>
    </source>
</evidence>
<reference evidence="2 3" key="1">
    <citation type="submission" date="2017-12" db="EMBL/GenBank/DDBJ databases">
        <title>Comparative genomics of Botrytis spp.</title>
        <authorList>
            <person name="Valero-Jimenez C.A."/>
            <person name="Tapia P."/>
            <person name="Veloso J."/>
            <person name="Silva-Moreno E."/>
            <person name="Staats M."/>
            <person name="Valdes J.H."/>
            <person name="Van Kan J.A.L."/>
        </authorList>
    </citation>
    <scope>NUCLEOTIDE SEQUENCE [LARGE SCALE GENOMIC DNA]</scope>
    <source>
        <strain evidence="2 3">Be9601</strain>
    </source>
</reference>
<evidence type="ECO:0000313" key="2">
    <source>
        <dbReference type="EMBL" id="TGO75073.1"/>
    </source>
</evidence>
<accession>A0A4Z1K111</accession>
<comment type="caution">
    <text evidence="2">The sequence shown here is derived from an EMBL/GenBank/DDBJ whole genome shotgun (WGS) entry which is preliminary data.</text>
</comment>
<proteinExistence type="predicted"/>